<dbReference type="PANTHER" id="PTHR31071:SF34">
    <property type="entry name" value="ACTIN CYTOSKELETON-REGULATORY COMPLEX PAN-LIKE PROTEIN"/>
    <property type="match status" value="1"/>
</dbReference>
<evidence type="ECO:0000313" key="4">
    <source>
        <dbReference type="Proteomes" id="UP000264353"/>
    </source>
</evidence>
<evidence type="ECO:0000256" key="1">
    <source>
        <dbReference type="SAM" id="Coils"/>
    </source>
</evidence>
<organism evidence="3 4">
    <name type="scientific">Brassica campestris</name>
    <name type="common">Field mustard</name>
    <dbReference type="NCBI Taxonomy" id="3711"/>
    <lineage>
        <taxon>Eukaryota</taxon>
        <taxon>Viridiplantae</taxon>
        <taxon>Streptophyta</taxon>
        <taxon>Embryophyta</taxon>
        <taxon>Tracheophyta</taxon>
        <taxon>Spermatophyta</taxon>
        <taxon>Magnoliopsida</taxon>
        <taxon>eudicotyledons</taxon>
        <taxon>Gunneridae</taxon>
        <taxon>Pentapetalae</taxon>
        <taxon>rosids</taxon>
        <taxon>malvids</taxon>
        <taxon>Brassicales</taxon>
        <taxon>Brassicaceae</taxon>
        <taxon>Brassiceae</taxon>
        <taxon>Brassica</taxon>
    </lineage>
</organism>
<dbReference type="Proteomes" id="UP000264353">
    <property type="component" value="Chromosome A7"/>
</dbReference>
<keyword evidence="1" id="KW-0175">Coiled coil</keyword>
<protein>
    <submittedName>
        <fullName evidence="3">Uncharacterized protein</fullName>
    </submittedName>
</protein>
<dbReference type="InterPro" id="IPR043424">
    <property type="entry name" value="BLT-like"/>
</dbReference>
<dbReference type="EMBL" id="CM010634">
    <property type="protein sequence ID" value="RID52955.1"/>
    <property type="molecule type" value="Genomic_DNA"/>
</dbReference>
<accession>A0A397YHK1</accession>
<evidence type="ECO:0000256" key="2">
    <source>
        <dbReference type="SAM" id="MobiDB-lite"/>
    </source>
</evidence>
<gene>
    <name evidence="3" type="ORF">BRARA_G00384</name>
</gene>
<feature type="region of interest" description="Disordered" evidence="2">
    <location>
        <begin position="396"/>
        <end position="440"/>
    </location>
</feature>
<evidence type="ECO:0000313" key="3">
    <source>
        <dbReference type="EMBL" id="RID52955.1"/>
    </source>
</evidence>
<feature type="compositionally biased region" description="Polar residues" evidence="2">
    <location>
        <begin position="419"/>
        <end position="440"/>
    </location>
</feature>
<dbReference type="AlphaFoldDB" id="A0A397YHK1"/>
<name>A0A397YHK1_BRACM</name>
<sequence>MPARPATKRARNIGAQTRPAWAFYGLARGSRSKLPFLRTSAMIDPSGVSCRRWSRPDTSLLKCKAEDQNREPCGAIPRRRNVKPDTGRKLPAGVWRLQVPDAVSSGGDERRMDGFRFQGSAGHLGPLFFYHHDHKHSVFQTNNLRNKLSPAVAATNSGFLSKEPSIPFLGSAMEAATKWDPIRLDARGNFPQMYSNVRLIDQQVNAASLASSIELKLEEARARIEVSRFLRKVSEERASWRNKEHEKVLAIIDDMKDDVNQEKKARQRLETVNLKLVNELADKAGYKAEIDALTKESMNLREEVDGGRRMLQMAEERVQMKLIDAKVTLEENYSQMNKLVGDLETFLSLRNAATGVKEVREAEVLRENIASANCVQENSDVNLINNGRHSIALTDQNGEFEEDDSGWETVSHQEEHRSSFSPDEFTSNNHQRDSNVSANEVCSVPRRQSKKVSSKLWSSLEGINGRVSNARDTLDLVGSLPDLGHGNVNRGGMKAPEWPRGTHKNNVKTKFMEAQVERQKVQLKHVLEHTI</sequence>
<feature type="coiled-coil region" evidence="1">
    <location>
        <begin position="252"/>
        <end position="303"/>
    </location>
</feature>
<proteinExistence type="predicted"/>
<dbReference type="PANTHER" id="PTHR31071">
    <property type="entry name" value="GB|AAF24581.1"/>
    <property type="match status" value="1"/>
</dbReference>
<reference evidence="3 4" key="1">
    <citation type="submission" date="2018-06" db="EMBL/GenBank/DDBJ databases">
        <title>WGS assembly of Brassica rapa FPsc.</title>
        <authorList>
            <person name="Bowman J."/>
            <person name="Kohchi T."/>
            <person name="Yamato K."/>
            <person name="Jenkins J."/>
            <person name="Shu S."/>
            <person name="Ishizaki K."/>
            <person name="Yamaoka S."/>
            <person name="Nishihama R."/>
            <person name="Nakamura Y."/>
            <person name="Berger F."/>
            <person name="Adam C."/>
            <person name="Aki S."/>
            <person name="Althoff F."/>
            <person name="Araki T."/>
            <person name="Arteaga-Vazquez M."/>
            <person name="Balasubrmanian S."/>
            <person name="Bauer D."/>
            <person name="Boehm C."/>
            <person name="Briginshaw L."/>
            <person name="Caballero-Perez J."/>
            <person name="Catarino B."/>
            <person name="Chen F."/>
            <person name="Chiyoda S."/>
            <person name="Chovatia M."/>
            <person name="Davies K."/>
            <person name="Delmans M."/>
            <person name="Demura T."/>
            <person name="Dierschke T."/>
            <person name="Dolan L."/>
            <person name="Dorantes-Acosta A."/>
            <person name="Eklund D."/>
            <person name="Florent S."/>
            <person name="Flores-Sandoval E."/>
            <person name="Fujiyama A."/>
            <person name="Fukuzawa H."/>
            <person name="Galik B."/>
            <person name="Grimanelli D."/>
            <person name="Grimwood J."/>
            <person name="Grossniklaus U."/>
            <person name="Hamada T."/>
            <person name="Haseloff J."/>
            <person name="Hetherington A."/>
            <person name="Higo A."/>
            <person name="Hirakawa Y."/>
            <person name="Hundley H."/>
            <person name="Ikeda Y."/>
            <person name="Inoue K."/>
            <person name="Inoue S."/>
            <person name="Ishida S."/>
            <person name="Jia Q."/>
            <person name="Kakita M."/>
            <person name="Kanazawa T."/>
            <person name="Kawai Y."/>
            <person name="Kawashima T."/>
            <person name="Kennedy M."/>
            <person name="Kinose K."/>
            <person name="Kinoshita T."/>
            <person name="Kohara Y."/>
            <person name="Koide E."/>
            <person name="Komatsu K."/>
            <person name="Kopischke S."/>
            <person name="Kubo M."/>
            <person name="Kyozuka J."/>
            <person name="Lagercrantz U."/>
            <person name="Lin S."/>
            <person name="Lindquist E."/>
            <person name="Lipzen A."/>
            <person name="Lu C."/>
            <person name="Luna E."/>
            <person name="Martienssen R."/>
            <person name="Minamino N."/>
            <person name="Mizutani M."/>
            <person name="Mizutani M."/>
            <person name="Mochizuki N."/>
            <person name="Monte I."/>
            <person name="Mosher R."/>
            <person name="Nagasaki H."/>
            <person name="Nakagami H."/>
            <person name="Naramoto S."/>
            <person name="Nishitani K."/>
            <person name="Ohtani M."/>
            <person name="Okamoto T."/>
            <person name="Okumura M."/>
            <person name="Phillips J."/>
            <person name="Pollak B."/>
            <person name="Reinders A."/>
            <person name="Roevekamp M."/>
            <person name="Sano R."/>
            <person name="Sawa S."/>
            <person name="Schmid M."/>
            <person name="Shirakawa M."/>
            <person name="Solano R."/>
            <person name="Spunde A."/>
            <person name="Suetsugu N."/>
            <person name="Sugano S."/>
            <person name="Sugiyama A."/>
            <person name="Sun R."/>
            <person name="Suzuki Y."/>
            <person name="Takenaka M."/>
            <person name="Takezawa D."/>
            <person name="Tomogane H."/>
            <person name="Tsuzuki M."/>
            <person name="Ueda T."/>
            <person name="Umeda M."/>
            <person name="Ward J."/>
            <person name="Watanabe Y."/>
            <person name="Yazaki K."/>
            <person name="Yokoyama R."/>
            <person name="Yoshitake Y."/>
            <person name="Yotsui I."/>
            <person name="Zachgo S."/>
            <person name="Schmutz J."/>
        </authorList>
    </citation>
    <scope>NUCLEOTIDE SEQUENCE [LARGE SCALE GENOMIC DNA]</scope>
    <source>
        <strain evidence="4">cv. B-3</strain>
    </source>
</reference>